<protein>
    <submittedName>
        <fullName evidence="1">Uncharacterized protein</fullName>
    </submittedName>
</protein>
<gene>
    <name evidence="1" type="ORF">STIP37_31</name>
</gene>
<proteinExistence type="predicted"/>
<organism evidence="1">
    <name type="scientific">Synechococcus T7-like phage S-TIP37</name>
    <dbReference type="NCBI Taxonomy" id="1332145"/>
    <lineage>
        <taxon>Viruses</taxon>
        <taxon>Duplodnaviria</taxon>
        <taxon>Heunggongvirae</taxon>
        <taxon>Uroviricota</taxon>
        <taxon>Caudoviricetes</taxon>
        <taxon>Autographivirales</taxon>
        <taxon>Sechaudvirinae</taxon>
        <taxon>Igirivirus</taxon>
        <taxon>Igirivirus STIP37</taxon>
    </lineage>
</organism>
<accession>A0A345AYB1</accession>
<name>A0A345AYB1_9CAUD</name>
<evidence type="ECO:0000313" key="2">
    <source>
        <dbReference type="Proteomes" id="UP000255828"/>
    </source>
</evidence>
<dbReference type="Proteomes" id="UP000255828">
    <property type="component" value="Segment"/>
</dbReference>
<sequence>MSDLEKRYILKQYNKMLREAKELALCYRGTAYKKTVLN</sequence>
<keyword evidence="2" id="KW-1185">Reference proteome</keyword>
<dbReference type="EMBL" id="MH540083">
    <property type="protein sequence ID" value="AXF42091.1"/>
    <property type="molecule type" value="Genomic_DNA"/>
</dbReference>
<reference evidence="1" key="1">
    <citation type="submission" date="2018-06" db="EMBL/GenBank/DDBJ databases">
        <authorList>
            <person name="Zhirakovskaya E."/>
        </authorList>
    </citation>
    <scope>NUCLEOTIDE SEQUENCE [LARGE SCALE GENOMIC DNA]</scope>
</reference>
<evidence type="ECO:0000313" key="1">
    <source>
        <dbReference type="EMBL" id="AXF42091.1"/>
    </source>
</evidence>